<dbReference type="Gene3D" id="3.40.630.30">
    <property type="match status" value="1"/>
</dbReference>
<gene>
    <name evidence="1" type="ORF">ACFP81_09220</name>
</gene>
<dbReference type="InterPro" id="IPR016181">
    <property type="entry name" value="Acyl_CoA_acyltransferase"/>
</dbReference>
<proteinExistence type="predicted"/>
<keyword evidence="2" id="KW-1185">Reference proteome</keyword>
<evidence type="ECO:0008006" key="3">
    <source>
        <dbReference type="Google" id="ProtNLM"/>
    </source>
</evidence>
<evidence type="ECO:0000313" key="1">
    <source>
        <dbReference type="EMBL" id="MFC6592160.1"/>
    </source>
</evidence>
<evidence type="ECO:0000313" key="2">
    <source>
        <dbReference type="Proteomes" id="UP001596297"/>
    </source>
</evidence>
<name>A0ABW1YG73_9DEIO</name>
<organism evidence="1 2">
    <name type="scientific">Deinococcus lacus</name>
    <dbReference type="NCBI Taxonomy" id="392561"/>
    <lineage>
        <taxon>Bacteria</taxon>
        <taxon>Thermotogati</taxon>
        <taxon>Deinococcota</taxon>
        <taxon>Deinococci</taxon>
        <taxon>Deinococcales</taxon>
        <taxon>Deinococcaceae</taxon>
        <taxon>Deinococcus</taxon>
    </lineage>
</organism>
<dbReference type="SUPFAM" id="SSF55729">
    <property type="entry name" value="Acyl-CoA N-acyltransferases (Nat)"/>
    <property type="match status" value="1"/>
</dbReference>
<sequence>MAPFHIRRAEAADAPALARIHVQSWRETYTGLLAPDFLERATNDAARQRCEES</sequence>
<dbReference type="EMBL" id="JBHSWD010000001">
    <property type="protein sequence ID" value="MFC6592160.1"/>
    <property type="molecule type" value="Genomic_DNA"/>
</dbReference>
<dbReference type="RefSeq" id="WP_380083170.1">
    <property type="nucleotide sequence ID" value="NZ_JBHSWD010000001.1"/>
</dbReference>
<dbReference type="Proteomes" id="UP001596297">
    <property type="component" value="Unassembled WGS sequence"/>
</dbReference>
<accession>A0ABW1YG73</accession>
<comment type="caution">
    <text evidence="1">The sequence shown here is derived from an EMBL/GenBank/DDBJ whole genome shotgun (WGS) entry which is preliminary data.</text>
</comment>
<protein>
    <recommendedName>
        <fullName evidence="3">GNAT family N-acetyltransferase</fullName>
    </recommendedName>
</protein>
<reference evidence="2" key="1">
    <citation type="journal article" date="2019" name="Int. J. Syst. Evol. Microbiol.">
        <title>The Global Catalogue of Microorganisms (GCM) 10K type strain sequencing project: providing services to taxonomists for standard genome sequencing and annotation.</title>
        <authorList>
            <consortium name="The Broad Institute Genomics Platform"/>
            <consortium name="The Broad Institute Genome Sequencing Center for Infectious Disease"/>
            <person name="Wu L."/>
            <person name="Ma J."/>
        </authorList>
    </citation>
    <scope>NUCLEOTIDE SEQUENCE [LARGE SCALE GENOMIC DNA]</scope>
    <source>
        <strain evidence="2">CGMCC 1.15772</strain>
    </source>
</reference>